<name>A0A1R4AAT6_BABMR</name>
<dbReference type="InterPro" id="IPR022816">
    <property type="entry name" value="Condensin_barren_su2"/>
</dbReference>
<keyword evidence="7" id="KW-0132">Cell division</keyword>
<dbReference type="Proteomes" id="UP000002899">
    <property type="component" value="Chromosome II"/>
</dbReference>
<evidence type="ECO:0000256" key="1">
    <source>
        <dbReference type="ARBA" id="ARBA00004286"/>
    </source>
</evidence>
<keyword evidence="9" id="KW-0226">DNA condensation</keyword>
<evidence type="ECO:0000256" key="7">
    <source>
        <dbReference type="ARBA" id="ARBA00022618"/>
    </source>
</evidence>
<comment type="similarity">
    <text evidence="3">Belongs to the CND2 (condensin subunit 2) family.</text>
</comment>
<feature type="compositionally biased region" description="Acidic residues" evidence="11">
    <location>
        <begin position="86"/>
        <end position="103"/>
    </location>
</feature>
<dbReference type="VEuPathDB" id="PiroplasmaDB:BMR1_02g03515"/>
<evidence type="ECO:0000256" key="2">
    <source>
        <dbReference type="ARBA" id="ARBA00004496"/>
    </source>
</evidence>
<keyword evidence="8" id="KW-0498">Mitosis</keyword>
<dbReference type="OrthoDB" id="362021at2759"/>
<dbReference type="RefSeq" id="XP_021338309.1">
    <property type="nucleotide sequence ID" value="XM_021481698.1"/>
</dbReference>
<feature type="region of interest" description="Disordered" evidence="11">
    <location>
        <begin position="1"/>
        <end position="32"/>
    </location>
</feature>
<evidence type="ECO:0000256" key="9">
    <source>
        <dbReference type="ARBA" id="ARBA00023067"/>
    </source>
</evidence>
<keyword evidence="6" id="KW-0963">Cytoplasm</keyword>
<dbReference type="GO" id="GO:0005737">
    <property type="term" value="C:cytoplasm"/>
    <property type="evidence" value="ECO:0007669"/>
    <property type="project" value="UniProtKB-SubCell"/>
</dbReference>
<dbReference type="GO" id="GO:0051301">
    <property type="term" value="P:cell division"/>
    <property type="evidence" value="ECO:0007669"/>
    <property type="project" value="UniProtKB-KW"/>
</dbReference>
<dbReference type="GO" id="GO:0007076">
    <property type="term" value="P:mitotic chromosome condensation"/>
    <property type="evidence" value="ECO:0007669"/>
    <property type="project" value="InterPro"/>
</dbReference>
<evidence type="ECO:0000313" key="12">
    <source>
        <dbReference type="EMBL" id="SJK86113.1"/>
    </source>
</evidence>
<comment type="subcellular location">
    <subcellularLocation>
        <location evidence="1">Chromosome</location>
    </subcellularLocation>
    <subcellularLocation>
        <location evidence="2">Cytoplasm</location>
    </subcellularLocation>
</comment>
<proteinExistence type="inferred from homology"/>
<feature type="region of interest" description="Disordered" evidence="11">
    <location>
        <begin position="85"/>
        <end position="105"/>
    </location>
</feature>
<reference evidence="12 13" key="1">
    <citation type="journal article" date="2012" name="Nucleic Acids Res.">
        <title>Sequencing of the smallest Apicomplexan genome from the human pathogen Babesia microti.</title>
        <authorList>
            <person name="Cornillot E."/>
            <person name="Hadj-Kaddour K."/>
            <person name="Dassouli A."/>
            <person name="Noel B."/>
            <person name="Ranwez V."/>
            <person name="Vacherie B."/>
            <person name="Augagneur Y."/>
            <person name="Bres V."/>
            <person name="Duclos A."/>
            <person name="Randazzo S."/>
            <person name="Carcy B."/>
            <person name="Debierre-Grockiego F."/>
            <person name="Delbecq S."/>
            <person name="Moubri-Menage K."/>
            <person name="Shams-Eldin H."/>
            <person name="Usmani-Brown S."/>
            <person name="Bringaud F."/>
            <person name="Wincker P."/>
            <person name="Vivares C.P."/>
            <person name="Schwarz R.T."/>
            <person name="Schetters T.P."/>
            <person name="Krause P.J."/>
            <person name="Gorenflot A."/>
            <person name="Berry V."/>
            <person name="Barbe V."/>
            <person name="Ben Mamoun C."/>
        </authorList>
    </citation>
    <scope>NUCLEOTIDE SEQUENCE [LARGE SCALE GENOMIC DNA]</scope>
    <source>
        <strain evidence="12 13">RI</strain>
    </source>
</reference>
<sequence>MANGLKKLKMAKNQDEELDEVPQKQVDTKPVVPKVLTDADKKRSQDLLSAFTECMSALSSNKISTRNAFEVGLIDNLDEVVHMSGDSDEDEIKDDDIEDDDVTDSSKKQVSKLSFTRASKAIEGASRLYGYRVEAIYDQTFNVLASMNTANNLGDDQGDNQREKVKKKRTNFSDANKTLLSEKDVTMDVIPVNEGILDPYFLKVSSLFDQAGAVGLLLANMQIETDLTLGFVGSNPIFPPYVESISNDTPFHLTTQQIKELLFDNPADLETAHVLPQINAYRNELKRITSSGVHSNDEKQPVPSLANLSATISSINDQKSNVPEAPAQDGDSKVELPQTDNEPVVGMDMDINVPELPADLSTWDAPYSDYMNMPMDTFEQEKLDSSSSHVIEMNLTALDGIDNFDSLNFRKKRIKSILGELSVTKQKSESKRVQESEIDFQESLLEFVTGDNHDHEIDPLVAKGMGLNPNIFENDEFDAVKVETKLNDLLAKGKVKVPPMDPNIAVDNTSSNAPFKDFFLTRLNATLNKKLKLMVSKDECYLTVAAANDIDTPFSAFEETKIAELTHRAIVESDEEDGDYDENLDTHGLDELPETLEDVEDLQNNKEDDDGRADLATLGLNRNIDIAMIKQALSSVILPTSEFLDAVENGNQLAENIEYNVEKSPEINTEFTFRSVIKETLHRLGTRDPSKGVNVHILFVCLLHVCNDHDILLRQAEEAKAIQIFISAPEQQHLT</sequence>
<keyword evidence="10" id="KW-0131">Cell cycle</keyword>
<evidence type="ECO:0000256" key="5">
    <source>
        <dbReference type="ARBA" id="ARBA00022454"/>
    </source>
</evidence>
<dbReference type="EMBL" id="FO082872">
    <property type="protein sequence ID" value="SJK86113.1"/>
    <property type="molecule type" value="Genomic_DNA"/>
</dbReference>
<keyword evidence="5" id="KW-0158">Chromosome</keyword>
<keyword evidence="13" id="KW-1185">Reference proteome</keyword>
<dbReference type="GO" id="GO:0000796">
    <property type="term" value="C:condensin complex"/>
    <property type="evidence" value="ECO:0007669"/>
    <property type="project" value="InterPro"/>
</dbReference>
<dbReference type="PANTHER" id="PTHR13108:SF9">
    <property type="entry name" value="CONDENSIN COMPLEX SUBUNIT 2"/>
    <property type="match status" value="1"/>
</dbReference>
<dbReference type="AlphaFoldDB" id="A0A1R4AAT6"/>
<reference evidence="12 13" key="2">
    <citation type="journal article" date="2013" name="PLoS ONE">
        <title>Whole genome mapping and re-organization of the nuclear and mitochondrial genomes of Babesia microti isolates.</title>
        <authorList>
            <person name="Cornillot E."/>
            <person name="Dassouli A."/>
            <person name="Garg A."/>
            <person name="Pachikara N."/>
            <person name="Randazzo S."/>
            <person name="Depoix D."/>
            <person name="Carcy B."/>
            <person name="Delbecq S."/>
            <person name="Frutos R."/>
            <person name="Silva J.C."/>
            <person name="Sutton R."/>
            <person name="Krause P.J."/>
            <person name="Mamoun C.B."/>
        </authorList>
    </citation>
    <scope>NUCLEOTIDE SEQUENCE [LARGE SCALE GENOMIC DNA]</scope>
    <source>
        <strain evidence="12 13">RI</strain>
    </source>
</reference>
<dbReference type="Pfam" id="PF05786">
    <property type="entry name" value="Cnd2"/>
    <property type="match status" value="1"/>
</dbReference>
<accession>A0A1R4AAT6</accession>
<evidence type="ECO:0000256" key="8">
    <source>
        <dbReference type="ARBA" id="ARBA00022776"/>
    </source>
</evidence>
<evidence type="ECO:0000256" key="3">
    <source>
        <dbReference type="ARBA" id="ARBA00009471"/>
    </source>
</evidence>
<reference evidence="12 13" key="3">
    <citation type="journal article" date="2016" name="Sci. Rep.">
        <title>Genome-wide diversity and gene expression profiling of Babesia microti isolates identify polymorphic genes that mediate host-pathogen interactions.</title>
        <authorList>
            <person name="Silva J.C."/>
            <person name="Cornillot E."/>
            <person name="McCracken C."/>
            <person name="Usmani-Brown S."/>
            <person name="Dwivedi A."/>
            <person name="Ifeonu O.O."/>
            <person name="Crabtree J."/>
            <person name="Gotia H.T."/>
            <person name="Virji A.Z."/>
            <person name="Reynes C."/>
            <person name="Colinge J."/>
            <person name="Kumar V."/>
            <person name="Lawres L."/>
            <person name="Pazzi J.E."/>
            <person name="Pablo J.V."/>
            <person name="Hung C."/>
            <person name="Brancato J."/>
            <person name="Kumari P."/>
            <person name="Orvis J."/>
            <person name="Tretina K."/>
            <person name="Chibucos M."/>
            <person name="Ott S."/>
            <person name="Sadzewicz L."/>
            <person name="Sengamalay N."/>
            <person name="Shetty A.C."/>
            <person name="Su Q."/>
            <person name="Tallon L."/>
            <person name="Fraser C.M."/>
            <person name="Frutos R."/>
            <person name="Molina D.M."/>
            <person name="Krause P.J."/>
            <person name="Ben Mamoun C."/>
        </authorList>
    </citation>
    <scope>NUCLEOTIDE SEQUENCE [LARGE SCALE GENOMIC DNA]</scope>
    <source>
        <strain evidence="12 13">RI</strain>
    </source>
</reference>
<feature type="compositionally biased region" description="Basic residues" evidence="11">
    <location>
        <begin position="1"/>
        <end position="10"/>
    </location>
</feature>
<organism evidence="12 13">
    <name type="scientific">Babesia microti (strain RI)</name>
    <dbReference type="NCBI Taxonomy" id="1133968"/>
    <lineage>
        <taxon>Eukaryota</taxon>
        <taxon>Sar</taxon>
        <taxon>Alveolata</taxon>
        <taxon>Apicomplexa</taxon>
        <taxon>Aconoidasida</taxon>
        <taxon>Piroplasmida</taxon>
        <taxon>Babesiidae</taxon>
        <taxon>Babesia</taxon>
    </lineage>
</organism>
<dbReference type="GO" id="GO:0003682">
    <property type="term" value="F:chromatin binding"/>
    <property type="evidence" value="ECO:0007669"/>
    <property type="project" value="TreeGrafter"/>
</dbReference>
<evidence type="ECO:0000256" key="6">
    <source>
        <dbReference type="ARBA" id="ARBA00022490"/>
    </source>
</evidence>
<dbReference type="PANTHER" id="PTHR13108">
    <property type="entry name" value="CONDENSIN COMPLEX SUBUNIT 2"/>
    <property type="match status" value="1"/>
</dbReference>
<protein>
    <recommendedName>
        <fullName evidence="4">Condensin complex subunit 2</fullName>
    </recommendedName>
</protein>
<dbReference type="GeneID" id="24424485"/>
<dbReference type="KEGG" id="bmic:BMR1_02g03515"/>
<evidence type="ECO:0000313" key="13">
    <source>
        <dbReference type="Proteomes" id="UP000002899"/>
    </source>
</evidence>
<evidence type="ECO:0000256" key="10">
    <source>
        <dbReference type="ARBA" id="ARBA00023306"/>
    </source>
</evidence>
<evidence type="ECO:0000256" key="4">
    <source>
        <dbReference type="ARBA" id="ARBA00016065"/>
    </source>
</evidence>
<evidence type="ECO:0000256" key="11">
    <source>
        <dbReference type="SAM" id="MobiDB-lite"/>
    </source>
</evidence>